<feature type="region of interest" description="Disordered" evidence="5">
    <location>
        <begin position="47"/>
        <end position="108"/>
    </location>
</feature>
<dbReference type="InterPro" id="IPR050143">
    <property type="entry name" value="TRIM/RBCC"/>
</dbReference>
<dbReference type="SUPFAM" id="SSF57850">
    <property type="entry name" value="RING/U-box"/>
    <property type="match status" value="1"/>
</dbReference>
<dbReference type="SMART" id="SM00184">
    <property type="entry name" value="RING"/>
    <property type="match status" value="1"/>
</dbReference>
<gene>
    <name evidence="7" type="ORF">JRQ81_003488</name>
</gene>
<dbReference type="OrthoDB" id="9048597at2759"/>
<dbReference type="Pfam" id="PF13445">
    <property type="entry name" value="zf-RING_UBOX"/>
    <property type="match status" value="1"/>
</dbReference>
<feature type="compositionally biased region" description="Low complexity" evidence="5">
    <location>
        <begin position="53"/>
        <end position="82"/>
    </location>
</feature>
<evidence type="ECO:0000256" key="4">
    <source>
        <dbReference type="PROSITE-ProRule" id="PRU00175"/>
    </source>
</evidence>
<keyword evidence="1" id="KW-0479">Metal-binding</keyword>
<dbReference type="PANTHER" id="PTHR24103">
    <property type="entry name" value="E3 UBIQUITIN-PROTEIN LIGASE TRIM"/>
    <property type="match status" value="1"/>
</dbReference>
<dbReference type="InterPro" id="IPR043136">
    <property type="entry name" value="B30.2/SPRY_sf"/>
</dbReference>
<dbReference type="InterPro" id="IPR003879">
    <property type="entry name" value="Butyrophylin_SPRY"/>
</dbReference>
<accession>A0A9Q1AX90</accession>
<evidence type="ECO:0000313" key="8">
    <source>
        <dbReference type="Proteomes" id="UP001142489"/>
    </source>
</evidence>
<sequence length="326" mass="35600">MALREEEEEEEEDYLCAVCLDPFRRPVTLDCGHNFCQGCLGSGGGARRPPPACSAGSPSSGGASGPTGSWPASSRSSSGWWPRGKRRGVNNGARASSGPRWPPAASARRTRRWWARAKEQEHARHTLVPLEEAAAEYQVGGSDGHEATVAKQTNNPPFLLRGYLVKLGAYLTVLEQKRNHHESLLLAEHLDTQKCLNRSGQCGLMGLVTIARLKKTFGDPSVLPCVGLEETVTVFSKKASVLEVAMKKYKGRLELALGKAWSPVQEANKVNVTLDPDTANPCLVLSLDAREKRVECGIEEQNMPNLPQRFDPEPCVLGYNSTCHSW</sequence>
<dbReference type="InterPro" id="IPR017907">
    <property type="entry name" value="Znf_RING_CS"/>
</dbReference>
<dbReference type="SMART" id="SM00589">
    <property type="entry name" value="PRY"/>
    <property type="match status" value="1"/>
</dbReference>
<feature type="domain" description="RING-type" evidence="6">
    <location>
        <begin position="16"/>
        <end position="53"/>
    </location>
</feature>
<dbReference type="PROSITE" id="PS00518">
    <property type="entry name" value="ZF_RING_1"/>
    <property type="match status" value="1"/>
</dbReference>
<dbReference type="InterPro" id="IPR027370">
    <property type="entry name" value="Znf-RING_euk"/>
</dbReference>
<keyword evidence="2 4" id="KW-0863">Zinc-finger</keyword>
<evidence type="ECO:0000313" key="7">
    <source>
        <dbReference type="EMBL" id="KAJ7317326.1"/>
    </source>
</evidence>
<dbReference type="InterPro" id="IPR013083">
    <property type="entry name" value="Znf_RING/FYVE/PHD"/>
</dbReference>
<dbReference type="PROSITE" id="PS50089">
    <property type="entry name" value="ZF_RING_2"/>
    <property type="match status" value="1"/>
</dbReference>
<dbReference type="Proteomes" id="UP001142489">
    <property type="component" value="Unassembled WGS sequence"/>
</dbReference>
<dbReference type="SUPFAM" id="SSF49899">
    <property type="entry name" value="Concanavalin A-like lectins/glucanases"/>
    <property type="match status" value="1"/>
</dbReference>
<dbReference type="Gene3D" id="3.30.40.10">
    <property type="entry name" value="Zinc/RING finger domain, C3HC4 (zinc finger)"/>
    <property type="match status" value="1"/>
</dbReference>
<protein>
    <recommendedName>
        <fullName evidence="6">RING-type domain-containing protein</fullName>
    </recommendedName>
</protein>
<reference evidence="7" key="1">
    <citation type="journal article" date="2023" name="DNA Res.">
        <title>Chromosome-level genome assembly of Phrynocephalus forsythii using third-generation DNA sequencing and Hi-C analysis.</title>
        <authorList>
            <person name="Qi Y."/>
            <person name="Zhao W."/>
            <person name="Zhao Y."/>
            <person name="Niu C."/>
            <person name="Cao S."/>
            <person name="Zhang Y."/>
        </authorList>
    </citation>
    <scope>NUCLEOTIDE SEQUENCE</scope>
    <source>
        <tissue evidence="7">Muscle</tissue>
    </source>
</reference>
<dbReference type="EMBL" id="JAPFRF010000011">
    <property type="protein sequence ID" value="KAJ7317326.1"/>
    <property type="molecule type" value="Genomic_DNA"/>
</dbReference>
<keyword evidence="3" id="KW-0862">Zinc</keyword>
<name>A0A9Q1AX90_9SAUR</name>
<dbReference type="InterPro" id="IPR013320">
    <property type="entry name" value="ConA-like_dom_sf"/>
</dbReference>
<dbReference type="PRINTS" id="PR01407">
    <property type="entry name" value="BUTYPHLNCDUF"/>
</dbReference>
<evidence type="ECO:0000256" key="2">
    <source>
        <dbReference type="ARBA" id="ARBA00022771"/>
    </source>
</evidence>
<evidence type="ECO:0000256" key="1">
    <source>
        <dbReference type="ARBA" id="ARBA00022723"/>
    </source>
</evidence>
<dbReference type="GO" id="GO:0008270">
    <property type="term" value="F:zinc ion binding"/>
    <property type="evidence" value="ECO:0007669"/>
    <property type="project" value="UniProtKB-KW"/>
</dbReference>
<dbReference type="Gene3D" id="2.60.120.920">
    <property type="match status" value="1"/>
</dbReference>
<dbReference type="Pfam" id="PF13765">
    <property type="entry name" value="PRY"/>
    <property type="match status" value="1"/>
</dbReference>
<proteinExistence type="predicted"/>
<dbReference type="AlphaFoldDB" id="A0A9Q1AX90"/>
<evidence type="ECO:0000256" key="3">
    <source>
        <dbReference type="ARBA" id="ARBA00022833"/>
    </source>
</evidence>
<organism evidence="7 8">
    <name type="scientific">Phrynocephalus forsythii</name>
    <dbReference type="NCBI Taxonomy" id="171643"/>
    <lineage>
        <taxon>Eukaryota</taxon>
        <taxon>Metazoa</taxon>
        <taxon>Chordata</taxon>
        <taxon>Craniata</taxon>
        <taxon>Vertebrata</taxon>
        <taxon>Euteleostomi</taxon>
        <taxon>Lepidosauria</taxon>
        <taxon>Squamata</taxon>
        <taxon>Bifurcata</taxon>
        <taxon>Unidentata</taxon>
        <taxon>Episquamata</taxon>
        <taxon>Toxicofera</taxon>
        <taxon>Iguania</taxon>
        <taxon>Acrodonta</taxon>
        <taxon>Agamidae</taxon>
        <taxon>Agaminae</taxon>
        <taxon>Phrynocephalus</taxon>
    </lineage>
</organism>
<comment type="caution">
    <text evidence="7">The sequence shown here is derived from an EMBL/GenBank/DDBJ whole genome shotgun (WGS) entry which is preliminary data.</text>
</comment>
<keyword evidence="8" id="KW-1185">Reference proteome</keyword>
<feature type="compositionally biased region" description="Low complexity" evidence="5">
    <location>
        <begin position="93"/>
        <end position="107"/>
    </location>
</feature>
<evidence type="ECO:0000259" key="6">
    <source>
        <dbReference type="PROSITE" id="PS50089"/>
    </source>
</evidence>
<dbReference type="InterPro" id="IPR006574">
    <property type="entry name" value="PRY"/>
</dbReference>
<evidence type="ECO:0000256" key="5">
    <source>
        <dbReference type="SAM" id="MobiDB-lite"/>
    </source>
</evidence>
<dbReference type="InterPro" id="IPR001841">
    <property type="entry name" value="Znf_RING"/>
</dbReference>